<gene>
    <name evidence="1" type="ORF">GCM10022218_17040</name>
</gene>
<organism evidence="1 2">
    <name type="scientific">Sphingobacterium ginsenosidimutans</name>
    <dbReference type="NCBI Taxonomy" id="687845"/>
    <lineage>
        <taxon>Bacteria</taxon>
        <taxon>Pseudomonadati</taxon>
        <taxon>Bacteroidota</taxon>
        <taxon>Sphingobacteriia</taxon>
        <taxon>Sphingobacteriales</taxon>
        <taxon>Sphingobacteriaceae</taxon>
        <taxon>Sphingobacterium</taxon>
    </lineage>
</organism>
<evidence type="ECO:0000313" key="1">
    <source>
        <dbReference type="EMBL" id="GAA4173723.1"/>
    </source>
</evidence>
<comment type="caution">
    <text evidence="1">The sequence shown here is derived from an EMBL/GenBank/DDBJ whole genome shotgun (WGS) entry which is preliminary data.</text>
</comment>
<proteinExistence type="predicted"/>
<accession>A0ABP7ZYR2</accession>
<name>A0ABP7ZYR2_9SPHI</name>
<keyword evidence="2" id="KW-1185">Reference proteome</keyword>
<protein>
    <submittedName>
        <fullName evidence="1">Uncharacterized protein</fullName>
    </submittedName>
</protein>
<sequence length="77" mass="9531">MYFTGPNAEKFSKRLSLDDKMKYLIPVQYFIGEDLIKPCYEAKWEFNIRRYFQSFFEACRKKVESCYLKEKRIWDLH</sequence>
<dbReference type="EMBL" id="BAAAZK010000003">
    <property type="protein sequence ID" value="GAA4173723.1"/>
    <property type="molecule type" value="Genomic_DNA"/>
</dbReference>
<evidence type="ECO:0000313" key="2">
    <source>
        <dbReference type="Proteomes" id="UP001500167"/>
    </source>
</evidence>
<dbReference type="Proteomes" id="UP001500167">
    <property type="component" value="Unassembled WGS sequence"/>
</dbReference>
<reference evidence="2" key="1">
    <citation type="journal article" date="2019" name="Int. J. Syst. Evol. Microbiol.">
        <title>The Global Catalogue of Microorganisms (GCM) 10K type strain sequencing project: providing services to taxonomists for standard genome sequencing and annotation.</title>
        <authorList>
            <consortium name="The Broad Institute Genomics Platform"/>
            <consortium name="The Broad Institute Genome Sequencing Center for Infectious Disease"/>
            <person name="Wu L."/>
            <person name="Ma J."/>
        </authorList>
    </citation>
    <scope>NUCLEOTIDE SEQUENCE [LARGE SCALE GENOMIC DNA]</scope>
    <source>
        <strain evidence="2">JCM 16722</strain>
    </source>
</reference>